<dbReference type="Gene3D" id="1.10.287.130">
    <property type="match status" value="1"/>
</dbReference>
<dbReference type="Proteomes" id="UP000809829">
    <property type="component" value="Unassembled WGS sequence"/>
</dbReference>
<organism evidence="2 3">
    <name type="scientific">Priestia iocasae</name>
    <dbReference type="NCBI Taxonomy" id="2291674"/>
    <lineage>
        <taxon>Bacteria</taxon>
        <taxon>Bacillati</taxon>
        <taxon>Bacillota</taxon>
        <taxon>Bacilli</taxon>
        <taxon>Bacillales</taxon>
        <taxon>Bacillaceae</taxon>
        <taxon>Priestia</taxon>
    </lineage>
</organism>
<comment type="similarity">
    <text evidence="1">Belongs to the SIMIBI class G3E GTPase family. ArgK/MeaB subfamily.</text>
</comment>
<accession>A0ABS2QQ78</accession>
<dbReference type="InterPro" id="IPR005129">
    <property type="entry name" value="GTPase_ArgK"/>
</dbReference>
<keyword evidence="2" id="KW-0808">Transferase</keyword>
<keyword evidence="3" id="KW-1185">Reference proteome</keyword>
<dbReference type="EC" id="2.7.-.-" evidence="2"/>
<evidence type="ECO:0000313" key="3">
    <source>
        <dbReference type="Proteomes" id="UP000809829"/>
    </source>
</evidence>
<sequence length="330" mass="36774">MRNLRTTDQFVEAILRQDRAALAQGITLIESNARKHFSPAQELVKAIYPYSGKSIRIGITGVPGAGKSTFIEALGMYLCRQGHKVAVLAIDPSSTLSGGSILGDKTRMEELSKEKNAFIRPSPSQGKLGGVHRKTRETMFLCEAAGFDVIIVETVGVGQGETIVKGMVDVFLLLALTGAGDDLQGIKKGIIELADLICINKADGDNRRKAEKTKVEYEGFLHFLQPSTEGWSPTVMTCSALYNENIDELWRNIQDYEAFSKRTHAFTLKRRQQMKTWLNAMISDYLHDSFYGKEQIRERINKVEIEVVQGDCTVSEAVEQLILAYEESFK</sequence>
<dbReference type="PANTHER" id="PTHR23408">
    <property type="entry name" value="METHYLMALONYL-COA MUTASE"/>
    <property type="match status" value="1"/>
</dbReference>
<dbReference type="Pfam" id="PF03308">
    <property type="entry name" value="MeaB"/>
    <property type="match status" value="1"/>
</dbReference>
<evidence type="ECO:0000313" key="2">
    <source>
        <dbReference type="EMBL" id="MBM7701609.1"/>
    </source>
</evidence>
<gene>
    <name evidence="2" type="ORF">JOC83_000435</name>
</gene>
<dbReference type="Gene3D" id="1.20.5.170">
    <property type="match status" value="1"/>
</dbReference>
<dbReference type="SUPFAM" id="SSF52540">
    <property type="entry name" value="P-loop containing nucleoside triphosphate hydrolases"/>
    <property type="match status" value="1"/>
</dbReference>
<protein>
    <submittedName>
        <fullName evidence="2">LAO/AO transport system kinase</fullName>
        <ecNumber evidence="2">2.7.-.-</ecNumber>
    </submittedName>
</protein>
<dbReference type="Gene3D" id="3.40.50.300">
    <property type="entry name" value="P-loop containing nucleotide triphosphate hydrolases"/>
    <property type="match status" value="1"/>
</dbReference>
<name>A0ABS2QQ78_9BACI</name>
<evidence type="ECO:0000256" key="1">
    <source>
        <dbReference type="ARBA" id="ARBA00009625"/>
    </source>
</evidence>
<dbReference type="GO" id="GO:0016301">
    <property type="term" value="F:kinase activity"/>
    <property type="evidence" value="ECO:0007669"/>
    <property type="project" value="UniProtKB-KW"/>
</dbReference>
<dbReference type="RefSeq" id="WP_239583268.1">
    <property type="nucleotide sequence ID" value="NZ_JAFBFC010000001.1"/>
</dbReference>
<proteinExistence type="inferred from homology"/>
<dbReference type="PANTHER" id="PTHR23408:SF3">
    <property type="entry name" value="METHYLMALONIC ACIDURIA TYPE A PROTEIN, MITOCHONDRIAL"/>
    <property type="match status" value="1"/>
</dbReference>
<keyword evidence="2" id="KW-0418">Kinase</keyword>
<dbReference type="InterPro" id="IPR027417">
    <property type="entry name" value="P-loop_NTPase"/>
</dbReference>
<dbReference type="NCBIfam" id="TIGR00750">
    <property type="entry name" value="lao"/>
    <property type="match status" value="1"/>
</dbReference>
<comment type="caution">
    <text evidence="2">The sequence shown here is derived from an EMBL/GenBank/DDBJ whole genome shotgun (WGS) entry which is preliminary data.</text>
</comment>
<dbReference type="CDD" id="cd03114">
    <property type="entry name" value="MMAA-like"/>
    <property type="match status" value="1"/>
</dbReference>
<reference evidence="2 3" key="1">
    <citation type="submission" date="2021-01" db="EMBL/GenBank/DDBJ databases">
        <title>Genomic Encyclopedia of Type Strains, Phase IV (KMG-IV): sequencing the most valuable type-strain genomes for metagenomic binning, comparative biology and taxonomic classification.</title>
        <authorList>
            <person name="Goeker M."/>
        </authorList>
    </citation>
    <scope>NUCLEOTIDE SEQUENCE [LARGE SCALE GENOMIC DNA]</scope>
    <source>
        <strain evidence="2 3">DSM 104297</strain>
    </source>
</reference>
<dbReference type="NCBIfam" id="NF006958">
    <property type="entry name" value="PRK09435.1"/>
    <property type="match status" value="1"/>
</dbReference>
<dbReference type="EMBL" id="JAFBFC010000001">
    <property type="protein sequence ID" value="MBM7701609.1"/>
    <property type="molecule type" value="Genomic_DNA"/>
</dbReference>